<dbReference type="InterPro" id="IPR049326">
    <property type="entry name" value="Rhodopsin_dom_fungi"/>
</dbReference>
<protein>
    <recommendedName>
        <fullName evidence="8">Rhodopsin domain-containing protein</fullName>
    </recommendedName>
</protein>
<evidence type="ECO:0000256" key="1">
    <source>
        <dbReference type="ARBA" id="ARBA00004141"/>
    </source>
</evidence>
<organism evidence="9 10">
    <name type="scientific">Pestalotiopsis fici (strain W106-1 / CGMCC3.15140)</name>
    <dbReference type="NCBI Taxonomy" id="1229662"/>
    <lineage>
        <taxon>Eukaryota</taxon>
        <taxon>Fungi</taxon>
        <taxon>Dikarya</taxon>
        <taxon>Ascomycota</taxon>
        <taxon>Pezizomycotina</taxon>
        <taxon>Sordariomycetes</taxon>
        <taxon>Xylariomycetidae</taxon>
        <taxon>Amphisphaeriales</taxon>
        <taxon>Sporocadaceae</taxon>
        <taxon>Pestalotiopsis</taxon>
    </lineage>
</organism>
<dbReference type="InterPro" id="IPR052337">
    <property type="entry name" value="SAT4-like"/>
</dbReference>
<dbReference type="RefSeq" id="XP_007827526.1">
    <property type="nucleotide sequence ID" value="XM_007829335.1"/>
</dbReference>
<sequence length="356" mass="39661">MAFPSGQAPMVLAVMWVQTILTLIFVLLRLYTRRILLRNIGPDDHLSWISMVLFILYTTFVTVAAFHGLGNHAADITLEQFAESTKWELMGQSSNILAIATSKCSVAIFLVRIVVQDWHKWALHFCIWSTVFVCVSCIILMYTQCTPVHGIWDPRVTDTVCHINFTADAIFSGSYTAAMDFFLAIFPWFILWNLNMKRKERLTVSIGLSLGIIAGICGIVRAVELEAIDSKADYPYVTVPILIWGSSELMVCILCATIPVLRPFYKHVTGRGSSTDPYSNKNYGSQGPNGSNWQELEPTSRTKNATESVTWKSRNAATVKGDNASDESALFQSDDADTRKFAGGIKRTTEVNVSYA</sequence>
<dbReference type="InParanoid" id="W3XNT2"/>
<feature type="domain" description="Rhodopsin" evidence="8">
    <location>
        <begin position="28"/>
        <end position="266"/>
    </location>
</feature>
<evidence type="ECO:0000256" key="2">
    <source>
        <dbReference type="ARBA" id="ARBA00022692"/>
    </source>
</evidence>
<feature type="transmembrane region" description="Helical" evidence="7">
    <location>
        <begin position="169"/>
        <end position="190"/>
    </location>
</feature>
<evidence type="ECO:0000256" key="5">
    <source>
        <dbReference type="ARBA" id="ARBA00038359"/>
    </source>
</evidence>
<feature type="transmembrane region" description="Helical" evidence="7">
    <location>
        <begin position="122"/>
        <end position="142"/>
    </location>
</feature>
<evidence type="ECO:0000256" key="7">
    <source>
        <dbReference type="SAM" id="Phobius"/>
    </source>
</evidence>
<dbReference type="EMBL" id="KI912109">
    <property type="protein sequence ID" value="ETS86926.1"/>
    <property type="molecule type" value="Genomic_DNA"/>
</dbReference>
<dbReference type="GeneID" id="19265767"/>
<evidence type="ECO:0000313" key="10">
    <source>
        <dbReference type="Proteomes" id="UP000030651"/>
    </source>
</evidence>
<dbReference type="PANTHER" id="PTHR33048">
    <property type="entry name" value="PTH11-LIKE INTEGRAL MEMBRANE PROTEIN (AFU_ORTHOLOGUE AFUA_5G11245)"/>
    <property type="match status" value="1"/>
</dbReference>
<dbReference type="eggNOG" id="ENOG502RYGA">
    <property type="taxonomic scope" value="Eukaryota"/>
</dbReference>
<dbReference type="PANTHER" id="PTHR33048:SF93">
    <property type="entry name" value="INTEGRAL MEMBRANE PROTEIN"/>
    <property type="match status" value="1"/>
</dbReference>
<evidence type="ECO:0000256" key="4">
    <source>
        <dbReference type="ARBA" id="ARBA00023136"/>
    </source>
</evidence>
<dbReference type="OMA" id="CACIPVL"/>
<accession>W3XNT2</accession>
<dbReference type="KEGG" id="pfy:PFICI_00754"/>
<dbReference type="Proteomes" id="UP000030651">
    <property type="component" value="Unassembled WGS sequence"/>
</dbReference>
<keyword evidence="10" id="KW-1185">Reference proteome</keyword>
<dbReference type="AlphaFoldDB" id="W3XNT2"/>
<comment type="similarity">
    <text evidence="5">Belongs to the SAT4 family.</text>
</comment>
<feature type="region of interest" description="Disordered" evidence="6">
    <location>
        <begin position="271"/>
        <end position="308"/>
    </location>
</feature>
<name>W3XNT2_PESFW</name>
<dbReference type="HOGENOM" id="CLU_028200_3_0_1"/>
<dbReference type="OrthoDB" id="3923077at2759"/>
<feature type="transmembrane region" description="Helical" evidence="7">
    <location>
        <begin position="202"/>
        <end position="221"/>
    </location>
</feature>
<reference evidence="10" key="1">
    <citation type="journal article" date="2015" name="BMC Genomics">
        <title>Genomic and transcriptomic analysis of the endophytic fungus Pestalotiopsis fici reveals its lifestyle and high potential for synthesis of natural products.</title>
        <authorList>
            <person name="Wang X."/>
            <person name="Zhang X."/>
            <person name="Liu L."/>
            <person name="Xiang M."/>
            <person name="Wang W."/>
            <person name="Sun X."/>
            <person name="Che Y."/>
            <person name="Guo L."/>
            <person name="Liu G."/>
            <person name="Guo L."/>
            <person name="Wang C."/>
            <person name="Yin W.B."/>
            <person name="Stadler M."/>
            <person name="Zhang X."/>
            <person name="Liu X."/>
        </authorList>
    </citation>
    <scope>NUCLEOTIDE SEQUENCE [LARGE SCALE GENOMIC DNA]</scope>
    <source>
        <strain evidence="10">W106-1 / CGMCC3.15140</strain>
    </source>
</reference>
<feature type="transmembrane region" description="Helical" evidence="7">
    <location>
        <begin position="96"/>
        <end position="115"/>
    </location>
</feature>
<gene>
    <name evidence="9" type="ORF">PFICI_00754</name>
</gene>
<comment type="subcellular location">
    <subcellularLocation>
        <location evidence="1">Membrane</location>
        <topology evidence="1">Multi-pass membrane protein</topology>
    </subcellularLocation>
</comment>
<dbReference type="Pfam" id="PF20684">
    <property type="entry name" value="Fung_rhodopsin"/>
    <property type="match status" value="1"/>
</dbReference>
<keyword evidence="2 7" id="KW-0812">Transmembrane</keyword>
<feature type="transmembrane region" description="Helical" evidence="7">
    <location>
        <begin position="48"/>
        <end position="69"/>
    </location>
</feature>
<feature type="transmembrane region" description="Helical" evidence="7">
    <location>
        <begin position="241"/>
        <end position="261"/>
    </location>
</feature>
<evidence type="ECO:0000313" key="9">
    <source>
        <dbReference type="EMBL" id="ETS86926.1"/>
    </source>
</evidence>
<proteinExistence type="inferred from homology"/>
<evidence type="ECO:0000256" key="6">
    <source>
        <dbReference type="SAM" id="MobiDB-lite"/>
    </source>
</evidence>
<feature type="transmembrane region" description="Helical" evidence="7">
    <location>
        <begin position="6"/>
        <end position="28"/>
    </location>
</feature>
<keyword evidence="4 7" id="KW-0472">Membrane</keyword>
<evidence type="ECO:0000259" key="8">
    <source>
        <dbReference type="Pfam" id="PF20684"/>
    </source>
</evidence>
<keyword evidence="3 7" id="KW-1133">Transmembrane helix</keyword>
<dbReference type="GO" id="GO:0016020">
    <property type="term" value="C:membrane"/>
    <property type="evidence" value="ECO:0007669"/>
    <property type="project" value="UniProtKB-SubCell"/>
</dbReference>
<evidence type="ECO:0000256" key="3">
    <source>
        <dbReference type="ARBA" id="ARBA00022989"/>
    </source>
</evidence>